<dbReference type="PANTHER" id="PTHR43065">
    <property type="entry name" value="SENSOR HISTIDINE KINASE"/>
    <property type="match status" value="1"/>
</dbReference>
<accession>A0ABX8JNW8</accession>
<dbReference type="Pfam" id="PF00072">
    <property type="entry name" value="Response_reg"/>
    <property type="match status" value="1"/>
</dbReference>
<dbReference type="CDD" id="cd17546">
    <property type="entry name" value="REC_hyHK_CKI1_RcsC-like"/>
    <property type="match status" value="1"/>
</dbReference>
<dbReference type="SMART" id="SM00387">
    <property type="entry name" value="HATPase_c"/>
    <property type="match status" value="1"/>
</dbReference>
<keyword evidence="10 14" id="KW-1133">Transmembrane helix</keyword>
<dbReference type="PROSITE" id="PS50113">
    <property type="entry name" value="PAC"/>
    <property type="match status" value="1"/>
</dbReference>
<dbReference type="SMART" id="SM00448">
    <property type="entry name" value="REC"/>
    <property type="match status" value="1"/>
</dbReference>
<comment type="catalytic activity">
    <reaction evidence="1">
        <text>ATP + protein L-histidine = ADP + protein N-phospho-L-histidine.</text>
        <dbReference type="EC" id="2.7.13.3"/>
    </reaction>
</comment>
<dbReference type="SMART" id="SM00388">
    <property type="entry name" value="HisKA"/>
    <property type="match status" value="1"/>
</dbReference>
<dbReference type="Pfam" id="PF00672">
    <property type="entry name" value="HAMP"/>
    <property type="match status" value="1"/>
</dbReference>
<keyword evidence="7" id="KW-0547">Nucleotide-binding</keyword>
<dbReference type="NCBIfam" id="TIGR00229">
    <property type="entry name" value="sensory_box"/>
    <property type="match status" value="1"/>
</dbReference>
<evidence type="ECO:0000259" key="15">
    <source>
        <dbReference type="PROSITE" id="PS50109"/>
    </source>
</evidence>
<keyword evidence="11" id="KW-0902">Two-component regulatory system</keyword>
<name>A0ABX8JNW8_9BACT</name>
<evidence type="ECO:0000256" key="6">
    <source>
        <dbReference type="ARBA" id="ARBA00022692"/>
    </source>
</evidence>
<dbReference type="Pfam" id="PF02743">
    <property type="entry name" value="dCache_1"/>
    <property type="match status" value="1"/>
</dbReference>
<evidence type="ECO:0000313" key="20">
    <source>
        <dbReference type="EMBL" id="QWV98786.1"/>
    </source>
</evidence>
<organism evidence="20 21">
    <name type="scientific">Geomonas diazotrophica</name>
    <dbReference type="NCBI Taxonomy" id="2843197"/>
    <lineage>
        <taxon>Bacteria</taxon>
        <taxon>Pseudomonadati</taxon>
        <taxon>Thermodesulfobacteriota</taxon>
        <taxon>Desulfuromonadia</taxon>
        <taxon>Geobacterales</taxon>
        <taxon>Geobacteraceae</taxon>
        <taxon>Geomonas</taxon>
    </lineage>
</organism>
<keyword evidence="12 14" id="KW-0472">Membrane</keyword>
<gene>
    <name evidence="20" type="ORF">KP005_05730</name>
</gene>
<evidence type="ECO:0000256" key="12">
    <source>
        <dbReference type="ARBA" id="ARBA00023136"/>
    </source>
</evidence>
<feature type="domain" description="PAS" evidence="17">
    <location>
        <begin position="369"/>
        <end position="435"/>
    </location>
</feature>
<dbReference type="InterPro" id="IPR000014">
    <property type="entry name" value="PAS"/>
</dbReference>
<evidence type="ECO:0000259" key="17">
    <source>
        <dbReference type="PROSITE" id="PS50112"/>
    </source>
</evidence>
<feature type="domain" description="Histidine kinase" evidence="15">
    <location>
        <begin position="506"/>
        <end position="722"/>
    </location>
</feature>
<dbReference type="CDD" id="cd12914">
    <property type="entry name" value="PDC1_DGC_like"/>
    <property type="match status" value="1"/>
</dbReference>
<evidence type="ECO:0000256" key="4">
    <source>
        <dbReference type="ARBA" id="ARBA00022475"/>
    </source>
</evidence>
<evidence type="ECO:0000259" key="18">
    <source>
        <dbReference type="PROSITE" id="PS50113"/>
    </source>
</evidence>
<feature type="domain" description="PAC" evidence="18">
    <location>
        <begin position="439"/>
        <end position="493"/>
    </location>
</feature>
<dbReference type="CDD" id="cd12915">
    <property type="entry name" value="PDC2_DGC_like"/>
    <property type="match status" value="1"/>
</dbReference>
<evidence type="ECO:0000256" key="7">
    <source>
        <dbReference type="ARBA" id="ARBA00022741"/>
    </source>
</evidence>
<dbReference type="PROSITE" id="PS50109">
    <property type="entry name" value="HIS_KIN"/>
    <property type="match status" value="1"/>
</dbReference>
<comment type="subcellular location">
    <subcellularLocation>
        <location evidence="2">Cell membrane</location>
        <topology evidence="2">Multi-pass membrane protein</topology>
    </subcellularLocation>
</comment>
<dbReference type="PROSITE" id="PS50885">
    <property type="entry name" value="HAMP"/>
    <property type="match status" value="1"/>
</dbReference>
<dbReference type="InterPro" id="IPR003594">
    <property type="entry name" value="HATPase_dom"/>
</dbReference>
<evidence type="ECO:0000256" key="9">
    <source>
        <dbReference type="ARBA" id="ARBA00022840"/>
    </source>
</evidence>
<keyword evidence="5" id="KW-0808">Transferase</keyword>
<dbReference type="InterPro" id="IPR003661">
    <property type="entry name" value="HisK_dim/P_dom"/>
</dbReference>
<evidence type="ECO:0000313" key="21">
    <source>
        <dbReference type="Proteomes" id="UP000683493"/>
    </source>
</evidence>
<dbReference type="Pfam" id="PF02518">
    <property type="entry name" value="HATPase_c"/>
    <property type="match status" value="1"/>
</dbReference>
<dbReference type="PROSITE" id="PS50110">
    <property type="entry name" value="RESPONSE_REGULATORY"/>
    <property type="match status" value="1"/>
</dbReference>
<evidence type="ECO:0000259" key="16">
    <source>
        <dbReference type="PROSITE" id="PS50110"/>
    </source>
</evidence>
<feature type="domain" description="Response regulatory" evidence="16">
    <location>
        <begin position="746"/>
        <end position="866"/>
    </location>
</feature>
<dbReference type="InterPro" id="IPR003660">
    <property type="entry name" value="HAMP_dom"/>
</dbReference>
<protein>
    <recommendedName>
        <fullName evidence="3">histidine kinase</fullName>
        <ecNumber evidence="3">2.7.13.3</ecNumber>
    </recommendedName>
</protein>
<evidence type="ECO:0000256" key="3">
    <source>
        <dbReference type="ARBA" id="ARBA00012438"/>
    </source>
</evidence>
<proteinExistence type="predicted"/>
<evidence type="ECO:0000256" key="1">
    <source>
        <dbReference type="ARBA" id="ARBA00000085"/>
    </source>
</evidence>
<keyword evidence="4" id="KW-1003">Cell membrane</keyword>
<evidence type="ECO:0000256" key="5">
    <source>
        <dbReference type="ARBA" id="ARBA00022679"/>
    </source>
</evidence>
<keyword evidence="13" id="KW-0597">Phosphoprotein</keyword>
<dbReference type="PROSITE" id="PS50112">
    <property type="entry name" value="PAS"/>
    <property type="match status" value="1"/>
</dbReference>
<evidence type="ECO:0000256" key="11">
    <source>
        <dbReference type="ARBA" id="ARBA00023012"/>
    </source>
</evidence>
<keyword evidence="21" id="KW-1185">Reference proteome</keyword>
<dbReference type="EC" id="2.7.13.3" evidence="3"/>
<keyword evidence="6 14" id="KW-0812">Transmembrane</keyword>
<dbReference type="Proteomes" id="UP000683493">
    <property type="component" value="Chromosome"/>
</dbReference>
<keyword evidence="9" id="KW-0067">ATP-binding</keyword>
<evidence type="ECO:0000256" key="14">
    <source>
        <dbReference type="SAM" id="Phobius"/>
    </source>
</evidence>
<dbReference type="InterPro" id="IPR001789">
    <property type="entry name" value="Sig_transdc_resp-reg_receiver"/>
</dbReference>
<dbReference type="PANTHER" id="PTHR43065:SF46">
    <property type="entry name" value="C4-DICARBOXYLATE TRANSPORT SENSOR PROTEIN DCTB"/>
    <property type="match status" value="1"/>
</dbReference>
<evidence type="ECO:0000256" key="8">
    <source>
        <dbReference type="ARBA" id="ARBA00022777"/>
    </source>
</evidence>
<dbReference type="InterPro" id="IPR000700">
    <property type="entry name" value="PAS-assoc_C"/>
</dbReference>
<sequence>MNWLKSLPIHLLIAFMLTIMALPSVGLIIYSGMEGRADDLRIATRATTYLLDNVASELNSKVEASRQLMEMLSLMPQVRQKDAAAVNRVLAELRQRCPSYANIMMVDRSGLTWATALPTAKPISLADRKAFKDARSSGRFSPGEYTVGKASNKPILNFAYPLKDDSGAFDGAILFGIDLTYIGTLLKPSKLPPGTSFGIFDHKGIFIYRTVGAEKFVGTPDRSNQFEKMKNGPETGVIRLTSSDGIQRLSAYRKIRISPELPPYAYVRGGTPMDILLHEANHQLALNLAVMFLVLVLVFALNIWLSKRLIVNRISSLESASRSLASGDLRVRVGEEVRGGELGSLGGSFDEMADALSFELSQRMKNEDVLREKSDLLELAHDAIILLELDGTILYWNQGAATTYGYDSAQAMGQVIHTLLQTVFPKPQEEIVQDLLRVGRWEGKLSHTTSGGESIVVSSRWALQRDKQGRPWRIMEINSDITEREKSQQELLKMQKLESLGVLAGGIAHDFNNILTGIMGNITLAQMTLDDAAQVHKLLKQAEKACQRASELSNQLLTFAKGGKPIKKNVAVRHLVEETVSLVLRGSNVLSVLNLPTDLYLLEVDEGQVHQAFSNIVINALQSMPQGGTFTVTAANVILEEGNSMALSAGRYVKFSFSDTGCGISPEDQKRIFDPYFSTKAGGKGLGLSSAHSVIVRHGGYITVHSRPGVGTAFEVFLPAAKGEGHEVVPEPPPAATVVAAIPQRNILVMDDEEMIRDLICAILESLGCMVKSCANGSEAIALYAAARESATPFDAVIMDLTIPGGMGGEEAARHILEMDPLASLIVSSGYSNDPVMSDYAQFGFKATMAKPYRASEVAEVLDRVLAH</sequence>
<feature type="domain" description="HAMP" evidence="19">
    <location>
        <begin position="308"/>
        <end position="361"/>
    </location>
</feature>
<feature type="transmembrane region" description="Helical" evidence="14">
    <location>
        <begin position="284"/>
        <end position="305"/>
    </location>
</feature>
<evidence type="ECO:0000256" key="2">
    <source>
        <dbReference type="ARBA" id="ARBA00004651"/>
    </source>
</evidence>
<dbReference type="SMART" id="SM00091">
    <property type="entry name" value="PAS"/>
    <property type="match status" value="1"/>
</dbReference>
<reference evidence="20 21" key="1">
    <citation type="submission" date="2021-06" db="EMBL/GenBank/DDBJ databases">
        <title>Gemonas diversity in paddy soil.</title>
        <authorList>
            <person name="Liu G."/>
        </authorList>
    </citation>
    <scope>NUCLEOTIDE SEQUENCE [LARGE SCALE GENOMIC DNA]</scope>
    <source>
        <strain evidence="20 21">RG29</strain>
    </source>
</reference>
<dbReference type="InterPro" id="IPR005467">
    <property type="entry name" value="His_kinase_dom"/>
</dbReference>
<dbReference type="CDD" id="cd00082">
    <property type="entry name" value="HisKA"/>
    <property type="match status" value="1"/>
</dbReference>
<dbReference type="SMART" id="SM00304">
    <property type="entry name" value="HAMP"/>
    <property type="match status" value="1"/>
</dbReference>
<feature type="transmembrane region" description="Helical" evidence="14">
    <location>
        <begin position="12"/>
        <end position="32"/>
    </location>
</feature>
<keyword evidence="8" id="KW-0418">Kinase</keyword>
<dbReference type="EMBL" id="CP076724">
    <property type="protein sequence ID" value="QWV98786.1"/>
    <property type="molecule type" value="Genomic_DNA"/>
</dbReference>
<dbReference type="InterPro" id="IPR033479">
    <property type="entry name" value="dCache_1"/>
</dbReference>
<feature type="modified residue" description="4-aspartylphosphate" evidence="13">
    <location>
        <position position="800"/>
    </location>
</feature>
<dbReference type="CDD" id="cd00130">
    <property type="entry name" value="PAS"/>
    <property type="match status" value="1"/>
</dbReference>
<dbReference type="Pfam" id="PF00512">
    <property type="entry name" value="HisKA"/>
    <property type="match status" value="1"/>
</dbReference>
<evidence type="ECO:0000256" key="13">
    <source>
        <dbReference type="PROSITE-ProRule" id="PRU00169"/>
    </source>
</evidence>
<evidence type="ECO:0000256" key="10">
    <source>
        <dbReference type="ARBA" id="ARBA00022989"/>
    </source>
</evidence>
<dbReference type="Pfam" id="PF13426">
    <property type="entry name" value="PAS_9"/>
    <property type="match status" value="1"/>
</dbReference>
<evidence type="ECO:0000259" key="19">
    <source>
        <dbReference type="PROSITE" id="PS50885"/>
    </source>
</evidence>